<protein>
    <submittedName>
        <fullName evidence="4">Class I SAM-dependent methyltransferase</fullName>
    </submittedName>
</protein>
<dbReference type="Pfam" id="PF13649">
    <property type="entry name" value="Methyltransf_25"/>
    <property type="match status" value="1"/>
</dbReference>
<dbReference type="PANTHER" id="PTHR43861:SF1">
    <property type="entry name" value="TRANS-ACONITATE 2-METHYLTRANSFERASE"/>
    <property type="match status" value="1"/>
</dbReference>
<comment type="caution">
    <text evidence="4">The sequence shown here is derived from an EMBL/GenBank/DDBJ whole genome shotgun (WGS) entry which is preliminary data.</text>
</comment>
<dbReference type="InterPro" id="IPR041698">
    <property type="entry name" value="Methyltransf_25"/>
</dbReference>
<proteinExistence type="predicted"/>
<dbReference type="OrthoDB" id="9765084at2"/>
<dbReference type="InterPro" id="IPR029063">
    <property type="entry name" value="SAM-dependent_MTases_sf"/>
</dbReference>
<dbReference type="CDD" id="cd02440">
    <property type="entry name" value="AdoMet_MTases"/>
    <property type="match status" value="1"/>
</dbReference>
<dbReference type="Proteomes" id="UP000253977">
    <property type="component" value="Unassembled WGS sequence"/>
</dbReference>
<dbReference type="EMBL" id="QPMK01000021">
    <property type="protein sequence ID" value="RDD64503.1"/>
    <property type="molecule type" value="Genomic_DNA"/>
</dbReference>
<dbReference type="GO" id="GO:0008168">
    <property type="term" value="F:methyltransferase activity"/>
    <property type="evidence" value="ECO:0007669"/>
    <property type="project" value="UniProtKB-KW"/>
</dbReference>
<gene>
    <name evidence="4" type="ORF">DU478_19780</name>
</gene>
<keyword evidence="5" id="KW-1185">Reference proteome</keyword>
<sequence length="208" mass="22066">MPPLSDTTRDVYERAAAGWDARRNRSFFERSWIDRAVAEVAPGGAVLDLGCGAGEPIAAHLIARGFAVTGADFAPAMLAICRARFPQAAWVEADMRALSLGTAFEAIIGWDSFFHLTPSEQRAALPRIAARLAPGGRLLLSVGPKAGEVTGTVEGAPVYHASLDAEDYRAILAAAGAPVETFVPEDPTCDYHSVLLARKPRGRPVSAQ</sequence>
<dbReference type="SUPFAM" id="SSF53335">
    <property type="entry name" value="S-adenosyl-L-methionine-dependent methyltransferases"/>
    <property type="match status" value="1"/>
</dbReference>
<evidence type="ECO:0000313" key="5">
    <source>
        <dbReference type="Proteomes" id="UP000253977"/>
    </source>
</evidence>
<dbReference type="Gene3D" id="3.40.50.150">
    <property type="entry name" value="Vaccinia Virus protein VP39"/>
    <property type="match status" value="1"/>
</dbReference>
<dbReference type="PANTHER" id="PTHR43861">
    <property type="entry name" value="TRANS-ACONITATE 2-METHYLTRANSFERASE-RELATED"/>
    <property type="match status" value="1"/>
</dbReference>
<accession>A0A369TGS1</accession>
<dbReference type="AlphaFoldDB" id="A0A369TGS1"/>
<dbReference type="GO" id="GO:0032259">
    <property type="term" value="P:methylation"/>
    <property type="evidence" value="ECO:0007669"/>
    <property type="project" value="UniProtKB-KW"/>
</dbReference>
<organism evidence="4 5">
    <name type="scientific">Thalassococcus profundi</name>
    <dbReference type="NCBI Taxonomy" id="2282382"/>
    <lineage>
        <taxon>Bacteria</taxon>
        <taxon>Pseudomonadati</taxon>
        <taxon>Pseudomonadota</taxon>
        <taxon>Alphaproteobacteria</taxon>
        <taxon>Rhodobacterales</taxon>
        <taxon>Roseobacteraceae</taxon>
        <taxon>Thalassococcus</taxon>
    </lineage>
</organism>
<evidence type="ECO:0000313" key="4">
    <source>
        <dbReference type="EMBL" id="RDD64503.1"/>
    </source>
</evidence>
<evidence type="ECO:0000256" key="1">
    <source>
        <dbReference type="ARBA" id="ARBA00022603"/>
    </source>
</evidence>
<keyword evidence="1 4" id="KW-0489">Methyltransferase</keyword>
<dbReference type="RefSeq" id="WP_114512615.1">
    <property type="nucleotide sequence ID" value="NZ_QPMK01000021.1"/>
</dbReference>
<name>A0A369TGS1_9RHOB</name>
<reference evidence="4 5" key="1">
    <citation type="submission" date="2018-07" db="EMBL/GenBank/DDBJ databases">
        <title>Thalassococcus profundi sp. nov., a marine bacterium isolated from deep seawater of Okinawa Trough.</title>
        <authorList>
            <person name="Yu M."/>
        </authorList>
    </citation>
    <scope>NUCLEOTIDE SEQUENCE [LARGE SCALE GENOMIC DNA]</scope>
    <source>
        <strain evidence="4 5">WRAS1</strain>
    </source>
</reference>
<keyword evidence="2 4" id="KW-0808">Transferase</keyword>
<feature type="domain" description="Methyltransferase" evidence="3">
    <location>
        <begin position="46"/>
        <end position="136"/>
    </location>
</feature>
<evidence type="ECO:0000259" key="3">
    <source>
        <dbReference type="Pfam" id="PF13649"/>
    </source>
</evidence>
<evidence type="ECO:0000256" key="2">
    <source>
        <dbReference type="ARBA" id="ARBA00022679"/>
    </source>
</evidence>